<evidence type="ECO:0000256" key="3">
    <source>
        <dbReference type="ARBA" id="ARBA00023125"/>
    </source>
</evidence>
<evidence type="ECO:0000256" key="6">
    <source>
        <dbReference type="RuleBase" id="RU367155"/>
    </source>
</evidence>
<dbReference type="PRINTS" id="PR00616">
    <property type="entry name" value="CCAATSUBUNTB"/>
</dbReference>
<comment type="caution">
    <text evidence="8">The sequence shown here is derived from an EMBL/GenBank/DDBJ whole genome shotgun (WGS) entry which is preliminary data.</text>
</comment>
<evidence type="ECO:0000256" key="1">
    <source>
        <dbReference type="ARBA" id="ARBA00004123"/>
    </source>
</evidence>
<comment type="subcellular location">
    <subcellularLocation>
        <location evidence="1 6">Nucleus</location>
    </subcellularLocation>
</comment>
<gene>
    <name evidence="8" type="ORF">M6B38_403375</name>
</gene>
<evidence type="ECO:0000313" key="9">
    <source>
        <dbReference type="Proteomes" id="UP001140949"/>
    </source>
</evidence>
<comment type="function">
    <text evidence="6">Component of the sequence-specific heterotrimeric transcription factor (NF-Y) which specifically recognizes a 5'-CCAAT-3' box motif found in the promoters of its target genes.</text>
</comment>
<dbReference type="Pfam" id="PF02045">
    <property type="entry name" value="CBFB_NFYA"/>
    <property type="match status" value="1"/>
</dbReference>
<evidence type="ECO:0000256" key="2">
    <source>
        <dbReference type="ARBA" id="ARBA00023015"/>
    </source>
</evidence>
<dbReference type="PROSITE" id="PS51152">
    <property type="entry name" value="NFYA_HAP2_2"/>
    <property type="match status" value="1"/>
</dbReference>
<dbReference type="GO" id="GO:0005634">
    <property type="term" value="C:nucleus"/>
    <property type="evidence" value="ECO:0007669"/>
    <property type="project" value="UniProtKB-SubCell"/>
</dbReference>
<dbReference type="Gene3D" id="6.10.250.2430">
    <property type="match status" value="1"/>
</dbReference>
<keyword evidence="5 6" id="KW-0539">Nucleus</keyword>
<dbReference type="EMBL" id="JANAVB010026400">
    <property type="protein sequence ID" value="KAJ6819211.1"/>
    <property type="molecule type" value="Genomic_DNA"/>
</dbReference>
<dbReference type="GO" id="GO:0003677">
    <property type="term" value="F:DNA binding"/>
    <property type="evidence" value="ECO:0007669"/>
    <property type="project" value="UniProtKB-KW"/>
</dbReference>
<comment type="similarity">
    <text evidence="6">Belongs to the NFYA/HAP2 subunit family.</text>
</comment>
<dbReference type="InterPro" id="IPR001289">
    <property type="entry name" value="NFYA"/>
</dbReference>
<keyword evidence="3 6" id="KW-0238">DNA-binding</keyword>
<keyword evidence="9" id="KW-1185">Reference proteome</keyword>
<sequence length="334" mass="36516">MAAMCFKSNGGIGQICVPQQPQAAALVPWWVGSQPLYAEPFGQLKPPTGNYHGGGDALSPSAPRQTYLSADQRAGQGPAVAEKEGGEPAKFSIIQENKDSGKPQNQQHSASIVLQSPLEYQGPFELGLGQSMVSSNYPYADQCYGMYATYGTKATNGRVLLPLNLTAEGPIFVNPKQYHGIVRRRQARAKAEMQNKLIKVRKPYLHESRHLHAMRRQRGCGGRFLNTKKEGSVARDMSNHSLKVKDGRTRSPTSILQSESGNFNSTSGGGSSHTGSEVTSLYTREDADHFHFIEHLRPSIYHPLSNMMDGQEHVVSKWGAAAAATDRCCDLLKF</sequence>
<dbReference type="GO" id="GO:0003700">
    <property type="term" value="F:DNA-binding transcription factor activity"/>
    <property type="evidence" value="ECO:0007669"/>
    <property type="project" value="UniProtKB-UniRule"/>
</dbReference>
<dbReference type="AlphaFoldDB" id="A0AAX6FTC7"/>
<dbReference type="Proteomes" id="UP001140949">
    <property type="component" value="Unassembled WGS sequence"/>
</dbReference>
<feature type="region of interest" description="Disordered" evidence="7">
    <location>
        <begin position="222"/>
        <end position="277"/>
    </location>
</feature>
<evidence type="ECO:0000256" key="4">
    <source>
        <dbReference type="ARBA" id="ARBA00023163"/>
    </source>
</evidence>
<evidence type="ECO:0000313" key="8">
    <source>
        <dbReference type="EMBL" id="KAJ6819211.1"/>
    </source>
</evidence>
<accession>A0AAX6FTC7</accession>
<protein>
    <recommendedName>
        <fullName evidence="6">Nuclear transcription factor Y subunit</fullName>
    </recommendedName>
</protein>
<proteinExistence type="inferred from homology"/>
<reference evidence="8" key="1">
    <citation type="journal article" date="2023" name="GigaByte">
        <title>Genome assembly of the bearded iris, Iris pallida Lam.</title>
        <authorList>
            <person name="Bruccoleri R.E."/>
            <person name="Oakeley E.J."/>
            <person name="Faust A.M.E."/>
            <person name="Altorfer M."/>
            <person name="Dessus-Babus S."/>
            <person name="Burckhardt D."/>
            <person name="Oertli M."/>
            <person name="Naumann U."/>
            <person name="Petersen F."/>
            <person name="Wong J."/>
        </authorList>
    </citation>
    <scope>NUCLEOTIDE SEQUENCE</scope>
    <source>
        <strain evidence="8">GSM-AAB239-AS_SAM_17_03QT</strain>
    </source>
</reference>
<reference evidence="8" key="2">
    <citation type="submission" date="2023-04" db="EMBL/GenBank/DDBJ databases">
        <authorList>
            <person name="Bruccoleri R.E."/>
            <person name="Oakeley E.J."/>
            <person name="Faust A.-M."/>
            <person name="Dessus-Babus S."/>
            <person name="Altorfer M."/>
            <person name="Burckhardt D."/>
            <person name="Oertli M."/>
            <person name="Naumann U."/>
            <person name="Petersen F."/>
            <person name="Wong J."/>
        </authorList>
    </citation>
    <scope>NUCLEOTIDE SEQUENCE</scope>
    <source>
        <strain evidence="8">GSM-AAB239-AS_SAM_17_03QT</strain>
        <tissue evidence="8">Leaf</tissue>
    </source>
</reference>
<keyword evidence="2 6" id="KW-0805">Transcription regulation</keyword>
<evidence type="ECO:0000256" key="5">
    <source>
        <dbReference type="ARBA" id="ARBA00023242"/>
    </source>
</evidence>
<dbReference type="PANTHER" id="PTHR12632">
    <property type="entry name" value="TRANSCRIPTION FACTOR NF-Y ALPHA-RELATED"/>
    <property type="match status" value="1"/>
</dbReference>
<keyword evidence="4 6" id="KW-0804">Transcription</keyword>
<organism evidence="8 9">
    <name type="scientific">Iris pallida</name>
    <name type="common">Sweet iris</name>
    <dbReference type="NCBI Taxonomy" id="29817"/>
    <lineage>
        <taxon>Eukaryota</taxon>
        <taxon>Viridiplantae</taxon>
        <taxon>Streptophyta</taxon>
        <taxon>Embryophyta</taxon>
        <taxon>Tracheophyta</taxon>
        <taxon>Spermatophyta</taxon>
        <taxon>Magnoliopsida</taxon>
        <taxon>Liliopsida</taxon>
        <taxon>Asparagales</taxon>
        <taxon>Iridaceae</taxon>
        <taxon>Iridoideae</taxon>
        <taxon>Irideae</taxon>
        <taxon>Iris</taxon>
    </lineage>
</organism>
<comment type="subunit">
    <text evidence="6">Heterotrimer.</text>
</comment>
<name>A0AAX6FTC7_IRIPA</name>
<evidence type="ECO:0000256" key="7">
    <source>
        <dbReference type="SAM" id="MobiDB-lite"/>
    </source>
</evidence>
<dbReference type="SMART" id="SM00521">
    <property type="entry name" value="CBF"/>
    <property type="match status" value="1"/>
</dbReference>